<evidence type="ECO:0000313" key="3">
    <source>
        <dbReference type="Proteomes" id="UP000037460"/>
    </source>
</evidence>
<dbReference type="Proteomes" id="UP000037460">
    <property type="component" value="Unassembled WGS sequence"/>
</dbReference>
<comment type="caution">
    <text evidence="2">The sequence shown here is derived from an EMBL/GenBank/DDBJ whole genome shotgun (WGS) entry which is preliminary data.</text>
</comment>
<reference evidence="3" key="1">
    <citation type="journal article" date="2015" name="PLoS Genet.">
        <title>Genome Sequence and Transcriptome Analyses of Chrysochromulina tobin: Metabolic Tools for Enhanced Algal Fitness in the Prominent Order Prymnesiales (Haptophyceae).</title>
        <authorList>
            <person name="Hovde B.T."/>
            <person name="Deodato C.R."/>
            <person name="Hunsperger H.M."/>
            <person name="Ryken S.A."/>
            <person name="Yost W."/>
            <person name="Jha R.K."/>
            <person name="Patterson J."/>
            <person name="Monnat R.J. Jr."/>
            <person name="Barlow S.B."/>
            <person name="Starkenburg S.R."/>
            <person name="Cattolico R.A."/>
        </authorList>
    </citation>
    <scope>NUCLEOTIDE SEQUENCE</scope>
    <source>
        <strain evidence="3">CCMP291</strain>
    </source>
</reference>
<dbReference type="InterPro" id="IPR049625">
    <property type="entry name" value="Glyco_transf_61_cat"/>
</dbReference>
<dbReference type="Pfam" id="PF04577">
    <property type="entry name" value="Glyco_transf_61"/>
    <property type="match status" value="1"/>
</dbReference>
<name>A0A0M0JXH3_9EUKA</name>
<dbReference type="EMBL" id="JWZX01002053">
    <property type="protein sequence ID" value="KOO31264.1"/>
    <property type="molecule type" value="Genomic_DNA"/>
</dbReference>
<keyword evidence="3" id="KW-1185">Reference proteome</keyword>
<evidence type="ECO:0000313" key="2">
    <source>
        <dbReference type="EMBL" id="KOO31264.1"/>
    </source>
</evidence>
<evidence type="ECO:0000259" key="1">
    <source>
        <dbReference type="Pfam" id="PF04577"/>
    </source>
</evidence>
<gene>
    <name evidence="2" type="ORF">Ctob_011859</name>
</gene>
<sequence length="435" mass="47142">MALSLEGRPARNQSWHADGSFRAGNETCVNCVETDEAYGMVVYVPLADVELVQQQQRRLDGAADAAAAKAAVVLDAWALPDGAQDGTQVADAVRITRRANLTSPAAARRVEPFWEWYDYPAKLGGGVGRCATEVDGVAAVGPRRAVVRLYGRLAALNRFISASFYHWLVDTLPFVEMARLHEATRRRAAGTPTTARSRLRYLVYGSPFARAHLDLLGIDPEDVITYDPCVLYHGAEVLVPFGSGSGLTMLSKPHYLAVRRALRAPAMRQLPAPAPAAKRPLDEGCAPAVLIVRTASDSQSRSFLSEAPAVMETMRQRLPVGAHESTRVELGALTALEQLALFSRAGIVVGLESGGLANGLFLAEGATLVSLTPTDGRRDCGETCYWHMASAVGVRFYTFLIPRVGWESTDVRVPLDRWGAFLEDLGKEIGCRRPV</sequence>
<accession>A0A0M0JXH3</accession>
<feature type="domain" description="Glycosyltransferase 61 catalytic" evidence="1">
    <location>
        <begin position="164"/>
        <end position="369"/>
    </location>
</feature>
<dbReference type="AlphaFoldDB" id="A0A0M0JXH3"/>
<dbReference type="GO" id="GO:0016757">
    <property type="term" value="F:glycosyltransferase activity"/>
    <property type="evidence" value="ECO:0007669"/>
    <property type="project" value="InterPro"/>
</dbReference>
<organism evidence="2 3">
    <name type="scientific">Chrysochromulina tobinii</name>
    <dbReference type="NCBI Taxonomy" id="1460289"/>
    <lineage>
        <taxon>Eukaryota</taxon>
        <taxon>Haptista</taxon>
        <taxon>Haptophyta</taxon>
        <taxon>Prymnesiophyceae</taxon>
        <taxon>Prymnesiales</taxon>
        <taxon>Chrysochromulinaceae</taxon>
        <taxon>Chrysochromulina</taxon>
    </lineage>
</organism>
<protein>
    <recommendedName>
        <fullName evidence="1">Glycosyltransferase 61 catalytic domain-containing protein</fullName>
    </recommendedName>
</protein>
<proteinExistence type="predicted"/>